<evidence type="ECO:0000313" key="1">
    <source>
        <dbReference type="EMBL" id="GMF38590.1"/>
    </source>
</evidence>
<sequence>MREVSVATTVPQTFWEGPTVPRAMAIYLREPVYVWDIGIADSAYPQQYAYRPITMDNGDHHETGVVTPLTKDRVQDVLEAYYNHHVQPTMLLLKHSKGHFYGVQYGDTFHEWHAKQNSEMRERLDQVHAGLGLPTLPSDGCGP</sequence>
<comment type="caution">
    <text evidence="1">The sequence shown here is derived from an EMBL/GenBank/DDBJ whole genome shotgun (WGS) entry which is preliminary data.</text>
</comment>
<protein>
    <submittedName>
        <fullName evidence="1">Unnamed protein product</fullName>
    </submittedName>
</protein>
<dbReference type="EMBL" id="BSXT01001097">
    <property type="protein sequence ID" value="GMF38590.1"/>
    <property type="molecule type" value="Genomic_DNA"/>
</dbReference>
<name>A0A9W7CQM1_9STRA</name>
<reference evidence="1" key="1">
    <citation type="submission" date="2023-04" db="EMBL/GenBank/DDBJ databases">
        <title>Phytophthora fragariaefolia NBRC 109709.</title>
        <authorList>
            <person name="Ichikawa N."/>
            <person name="Sato H."/>
            <person name="Tonouchi N."/>
        </authorList>
    </citation>
    <scope>NUCLEOTIDE SEQUENCE</scope>
    <source>
        <strain evidence="1">NBRC 109709</strain>
    </source>
</reference>
<evidence type="ECO:0000313" key="2">
    <source>
        <dbReference type="Proteomes" id="UP001165121"/>
    </source>
</evidence>
<proteinExistence type="predicted"/>
<dbReference type="Proteomes" id="UP001165121">
    <property type="component" value="Unassembled WGS sequence"/>
</dbReference>
<keyword evidence="2" id="KW-1185">Reference proteome</keyword>
<accession>A0A9W7CQM1</accession>
<gene>
    <name evidence="1" type="ORF">Pfra01_001118200</name>
</gene>
<dbReference type="OrthoDB" id="127318at2759"/>
<organism evidence="1 2">
    <name type="scientific">Phytophthora fragariaefolia</name>
    <dbReference type="NCBI Taxonomy" id="1490495"/>
    <lineage>
        <taxon>Eukaryota</taxon>
        <taxon>Sar</taxon>
        <taxon>Stramenopiles</taxon>
        <taxon>Oomycota</taxon>
        <taxon>Peronosporomycetes</taxon>
        <taxon>Peronosporales</taxon>
        <taxon>Peronosporaceae</taxon>
        <taxon>Phytophthora</taxon>
    </lineage>
</organism>
<dbReference type="AlphaFoldDB" id="A0A9W7CQM1"/>